<keyword evidence="1" id="KW-0472">Membrane</keyword>
<dbReference type="RefSeq" id="XP_031916646.1">
    <property type="nucleotide sequence ID" value="XM_032053828.1"/>
</dbReference>
<dbReference type="GeneID" id="43638038"/>
<keyword evidence="3" id="KW-1185">Reference proteome</keyword>
<sequence length="72" mass="8036">MCVYFIRGLPWLAGSRHFSQLPMPTSVVSSRDEWTGRGYIFLSVSSIRLVLVVAQGVEVLFFVVVCSLSRAI</sequence>
<dbReference type="AlphaFoldDB" id="A0A5N6T2Q6"/>
<protein>
    <submittedName>
        <fullName evidence="2">Uncharacterized protein</fullName>
    </submittedName>
</protein>
<accession>A0A5N6T2Q6</accession>
<keyword evidence="1" id="KW-1133">Transmembrane helix</keyword>
<evidence type="ECO:0000313" key="3">
    <source>
        <dbReference type="Proteomes" id="UP000325672"/>
    </source>
</evidence>
<gene>
    <name evidence="2" type="ORF">BDV38DRAFT_239935</name>
</gene>
<proteinExistence type="predicted"/>
<dbReference type="EMBL" id="ML743561">
    <property type="protein sequence ID" value="KAE8140583.1"/>
    <property type="molecule type" value="Genomic_DNA"/>
</dbReference>
<keyword evidence="1" id="KW-0812">Transmembrane</keyword>
<evidence type="ECO:0000313" key="2">
    <source>
        <dbReference type="EMBL" id="KAE8140583.1"/>
    </source>
</evidence>
<reference evidence="2 3" key="1">
    <citation type="submission" date="2019-04" db="EMBL/GenBank/DDBJ databases">
        <title>Friends and foes A comparative genomics study of 23 Aspergillus species from section Flavi.</title>
        <authorList>
            <consortium name="DOE Joint Genome Institute"/>
            <person name="Kjaerbolling I."/>
            <person name="Vesth T."/>
            <person name="Frisvad J.C."/>
            <person name="Nybo J.L."/>
            <person name="Theobald S."/>
            <person name="Kildgaard S."/>
            <person name="Isbrandt T."/>
            <person name="Kuo A."/>
            <person name="Sato A."/>
            <person name="Lyhne E.K."/>
            <person name="Kogle M.E."/>
            <person name="Wiebenga A."/>
            <person name="Kun R.S."/>
            <person name="Lubbers R.J."/>
            <person name="Makela M.R."/>
            <person name="Barry K."/>
            <person name="Chovatia M."/>
            <person name="Clum A."/>
            <person name="Daum C."/>
            <person name="Haridas S."/>
            <person name="He G."/>
            <person name="LaButti K."/>
            <person name="Lipzen A."/>
            <person name="Mondo S."/>
            <person name="Riley R."/>
            <person name="Salamov A."/>
            <person name="Simmons B.A."/>
            <person name="Magnuson J.K."/>
            <person name="Henrissat B."/>
            <person name="Mortensen U.H."/>
            <person name="Larsen T.O."/>
            <person name="Devries R.P."/>
            <person name="Grigoriev I.V."/>
            <person name="Machida M."/>
            <person name="Baker S.E."/>
            <person name="Andersen M.R."/>
        </authorList>
    </citation>
    <scope>NUCLEOTIDE SEQUENCE [LARGE SCALE GENOMIC DNA]</scope>
    <source>
        <strain evidence="2 3">CBS 117625</strain>
    </source>
</reference>
<evidence type="ECO:0000256" key="1">
    <source>
        <dbReference type="SAM" id="Phobius"/>
    </source>
</evidence>
<organism evidence="2 3">
    <name type="scientific">Aspergillus pseudotamarii</name>
    <dbReference type="NCBI Taxonomy" id="132259"/>
    <lineage>
        <taxon>Eukaryota</taxon>
        <taxon>Fungi</taxon>
        <taxon>Dikarya</taxon>
        <taxon>Ascomycota</taxon>
        <taxon>Pezizomycotina</taxon>
        <taxon>Eurotiomycetes</taxon>
        <taxon>Eurotiomycetidae</taxon>
        <taxon>Eurotiales</taxon>
        <taxon>Aspergillaceae</taxon>
        <taxon>Aspergillus</taxon>
        <taxon>Aspergillus subgen. Circumdati</taxon>
    </lineage>
</organism>
<feature type="non-terminal residue" evidence="2">
    <location>
        <position position="1"/>
    </location>
</feature>
<dbReference type="Proteomes" id="UP000325672">
    <property type="component" value="Unassembled WGS sequence"/>
</dbReference>
<name>A0A5N6T2Q6_ASPPS</name>
<feature type="transmembrane region" description="Helical" evidence="1">
    <location>
        <begin position="39"/>
        <end position="68"/>
    </location>
</feature>